<evidence type="ECO:0000313" key="4">
    <source>
        <dbReference type="EMBL" id="UYF77360.1"/>
    </source>
</evidence>
<dbReference type="InterPro" id="IPR009057">
    <property type="entry name" value="Homeodomain-like_sf"/>
</dbReference>
<feature type="DNA-binding region" description="H-T-H motif" evidence="2">
    <location>
        <begin position="36"/>
        <end position="55"/>
    </location>
</feature>
<dbReference type="PANTHER" id="PTHR43479:SF11">
    <property type="entry name" value="ACREF_ENVCD OPERON REPRESSOR-RELATED"/>
    <property type="match status" value="1"/>
</dbReference>
<dbReference type="Proteomes" id="UP001164081">
    <property type="component" value="Plasmid pRIVM_C010761_3"/>
</dbReference>
<keyword evidence="1 2" id="KW-0238">DNA-binding</keyword>
<accession>A0AA46PQH9</accession>
<reference evidence="4" key="1">
    <citation type="journal article" date="2022" name="J Glob Antimicrob Resist">
        <title>Comparative analysis of IMP-4- and OXA-58-containing plasmids of three carbapenemase-producing Acinetobacter ursingii strains in the Netherlands.</title>
        <authorList>
            <person name="Hendrickx A.P.A."/>
            <person name="Schade R.P."/>
            <person name="Landman F."/>
            <person name="Bosch T."/>
            <person name="Schouls L.M."/>
            <person name="van Dijk K."/>
        </authorList>
    </citation>
    <scope>NUCLEOTIDE SEQUENCE</scope>
    <source>
        <strain evidence="4">RIVM_C010761</strain>
    </source>
</reference>
<gene>
    <name evidence="4" type="ORF">LSO58_18650</name>
</gene>
<dbReference type="Gene3D" id="1.10.357.10">
    <property type="entry name" value="Tetracycline Repressor, domain 2"/>
    <property type="match status" value="1"/>
</dbReference>
<dbReference type="PANTHER" id="PTHR43479">
    <property type="entry name" value="ACREF/ENVCD OPERON REPRESSOR-RELATED"/>
    <property type="match status" value="1"/>
</dbReference>
<dbReference type="EMBL" id="CP089047">
    <property type="protein sequence ID" value="UYF77360.1"/>
    <property type="molecule type" value="Genomic_DNA"/>
</dbReference>
<dbReference type="PROSITE" id="PS50977">
    <property type="entry name" value="HTH_TETR_2"/>
    <property type="match status" value="1"/>
</dbReference>
<keyword evidence="4" id="KW-0614">Plasmid</keyword>
<feature type="domain" description="HTH tetR-type" evidence="3">
    <location>
        <begin position="13"/>
        <end position="73"/>
    </location>
</feature>
<name>A0AA46PQH9_9GAMM</name>
<protein>
    <submittedName>
        <fullName evidence="4">TetR/AcrR family transcriptional regulator</fullName>
    </submittedName>
</protein>
<dbReference type="InterPro" id="IPR001647">
    <property type="entry name" value="HTH_TetR"/>
</dbReference>
<dbReference type="Pfam" id="PF00440">
    <property type="entry name" value="TetR_N"/>
    <property type="match status" value="1"/>
</dbReference>
<dbReference type="SUPFAM" id="SSF46689">
    <property type="entry name" value="Homeodomain-like"/>
    <property type="match status" value="1"/>
</dbReference>
<dbReference type="AlphaFoldDB" id="A0AA46PQH9"/>
<proteinExistence type="predicted"/>
<evidence type="ECO:0000313" key="5">
    <source>
        <dbReference type="Proteomes" id="UP001164081"/>
    </source>
</evidence>
<organism evidence="4 5">
    <name type="scientific">Acinetobacter ursingii</name>
    <dbReference type="NCBI Taxonomy" id="108980"/>
    <lineage>
        <taxon>Bacteria</taxon>
        <taxon>Pseudomonadati</taxon>
        <taxon>Pseudomonadota</taxon>
        <taxon>Gammaproteobacteria</taxon>
        <taxon>Moraxellales</taxon>
        <taxon>Moraxellaceae</taxon>
        <taxon>Acinetobacter</taxon>
    </lineage>
</organism>
<sequence>MNMSVSYTIDRASSKKNIILQTAHRLFSEQCFGRAGIDRIIEESSVAKMTFYRHFKSKEQLIEACLEFEIENQISSINATCSQPHITSPIEKLQALYSWFIDRALDLDNRSCIINKALSELNHLHNIHKIVLCYNDWKYNFVQSILLENSITHEDTHHIFYGFLSSILMPYSFKPDWNSVVKQFDLTLVNT</sequence>
<evidence type="ECO:0000256" key="2">
    <source>
        <dbReference type="PROSITE-ProRule" id="PRU00335"/>
    </source>
</evidence>
<dbReference type="PRINTS" id="PR00455">
    <property type="entry name" value="HTHTETR"/>
</dbReference>
<geneLocation type="plasmid" evidence="4 5">
    <name>pRIVM_C010761_3</name>
</geneLocation>
<dbReference type="InterPro" id="IPR050624">
    <property type="entry name" value="HTH-type_Tx_Regulator"/>
</dbReference>
<dbReference type="RefSeq" id="WP_228271131.1">
    <property type="nucleotide sequence ID" value="NZ_CP089047.1"/>
</dbReference>
<dbReference type="GO" id="GO:0003677">
    <property type="term" value="F:DNA binding"/>
    <property type="evidence" value="ECO:0007669"/>
    <property type="project" value="UniProtKB-UniRule"/>
</dbReference>
<evidence type="ECO:0000256" key="1">
    <source>
        <dbReference type="ARBA" id="ARBA00023125"/>
    </source>
</evidence>
<evidence type="ECO:0000259" key="3">
    <source>
        <dbReference type="PROSITE" id="PS50977"/>
    </source>
</evidence>